<protein>
    <recommendedName>
        <fullName evidence="3">Ferritin-like domain-containing protein</fullName>
    </recommendedName>
</protein>
<evidence type="ECO:0000313" key="1">
    <source>
        <dbReference type="EMBL" id="WOB07525.1"/>
    </source>
</evidence>
<proteinExistence type="predicted"/>
<organism evidence="1 2">
    <name type="scientific">Piscinibacter gummiphilus</name>
    <dbReference type="NCBI Taxonomy" id="946333"/>
    <lineage>
        <taxon>Bacteria</taxon>
        <taxon>Pseudomonadati</taxon>
        <taxon>Pseudomonadota</taxon>
        <taxon>Betaproteobacteria</taxon>
        <taxon>Burkholderiales</taxon>
        <taxon>Sphaerotilaceae</taxon>
        <taxon>Piscinibacter</taxon>
    </lineage>
</organism>
<sequence length="323" mass="36287">MQTHTSTTDPRYAKTIEASKKVRWEIERDIIRGRRFDLSQKFLPDGLSMIDELADVLSAEQQRFLGQVQGRTYANMFGLVERFICAKILELSREHWLGDQTALEALVRFSDEELKHQALFRRVEGLVADGMPEGYEFAVSPNDVASFVLGKGTWAVLALTCHIELFSQAHYRQSIDPAEGLSELFKDIFLFHWKEESQHAILDELEWLREDAKLGSDAERDTAVGELIELVGGVDGILQAQAQADTRYFLRTLKLAESGPLAERVGATVLKAYRWQYIVSGALHPHFQKVLGTLVNEPQMGRIQAALAPLAYAVPGEKMAKAA</sequence>
<evidence type="ECO:0000313" key="2">
    <source>
        <dbReference type="Proteomes" id="UP001303946"/>
    </source>
</evidence>
<keyword evidence="2" id="KW-1185">Reference proteome</keyword>
<dbReference type="InterPro" id="IPR009078">
    <property type="entry name" value="Ferritin-like_SF"/>
</dbReference>
<evidence type="ECO:0008006" key="3">
    <source>
        <dbReference type="Google" id="ProtNLM"/>
    </source>
</evidence>
<gene>
    <name evidence="1" type="ORF">RXV79_21765</name>
</gene>
<reference evidence="1 2" key="1">
    <citation type="submission" date="2023-10" db="EMBL/GenBank/DDBJ databases">
        <title>Bacteria for the degradation of biodegradable plastic PBAT(Polybutylene adipate terephthalate).</title>
        <authorList>
            <person name="Weon H.-Y."/>
            <person name="Yeon J."/>
        </authorList>
    </citation>
    <scope>NUCLEOTIDE SEQUENCE [LARGE SCALE GENOMIC DNA]</scope>
    <source>
        <strain evidence="1 2">SBD 7-3</strain>
    </source>
</reference>
<dbReference type="SUPFAM" id="SSF47240">
    <property type="entry name" value="Ferritin-like"/>
    <property type="match status" value="1"/>
</dbReference>
<name>A0ABZ0CRB4_9BURK</name>
<accession>A0ABZ0CRB4</accession>
<dbReference type="RefSeq" id="WP_316700184.1">
    <property type="nucleotide sequence ID" value="NZ_CP136336.1"/>
</dbReference>
<dbReference type="EMBL" id="CP136336">
    <property type="protein sequence ID" value="WOB07525.1"/>
    <property type="molecule type" value="Genomic_DNA"/>
</dbReference>
<dbReference type="Proteomes" id="UP001303946">
    <property type="component" value="Chromosome"/>
</dbReference>